<evidence type="ECO:0000313" key="2">
    <source>
        <dbReference type="Proteomes" id="UP000654482"/>
    </source>
</evidence>
<dbReference type="RefSeq" id="WP_194029484.1">
    <property type="nucleotide sequence ID" value="NZ_JADEWZ010000014.1"/>
</dbReference>
<dbReference type="AlphaFoldDB" id="A0A8J7DXF2"/>
<dbReference type="Proteomes" id="UP000654482">
    <property type="component" value="Unassembled WGS sequence"/>
</dbReference>
<sequence>MHYQRFFSISIFHEYYRNKICSDFSIEPTQLCWKLIRGHRLILKNTANGLLMLMPVDEAQNPRFPLEKNIIFTFLLKLKNPTFASITSLEPDYRTNLYTFSNQTLTEPGIATLSPAILQREKAEQNNAFAIVEIHNNASLEESEFQIKFSAKEQCWKYYLIASTNGQSAPFSIQDKNSEIKFIQTEIETRDRVVEEIQHRFPNSQPYLFQSETPIPCQEAGRQNIQLLKQGQTKPWIPHLPNPPNQHGTQVINALEDV</sequence>
<evidence type="ECO:0000313" key="1">
    <source>
        <dbReference type="EMBL" id="MBE9116388.1"/>
    </source>
</evidence>
<reference evidence="1" key="1">
    <citation type="submission" date="2020-10" db="EMBL/GenBank/DDBJ databases">
        <authorList>
            <person name="Castelo-Branco R."/>
            <person name="Eusebio N."/>
            <person name="Adriana R."/>
            <person name="Vieira A."/>
            <person name="Brugerolle De Fraissinette N."/>
            <person name="Rezende De Castro R."/>
            <person name="Schneider M.P."/>
            <person name="Vasconcelos V."/>
            <person name="Leao P.N."/>
        </authorList>
    </citation>
    <scope>NUCLEOTIDE SEQUENCE</scope>
    <source>
        <strain evidence="1">LEGE 07157</strain>
    </source>
</reference>
<keyword evidence="2" id="KW-1185">Reference proteome</keyword>
<gene>
    <name evidence="1" type="ORF">IQ249_10805</name>
</gene>
<organism evidence="1 2">
    <name type="scientific">Lusitaniella coriacea LEGE 07157</name>
    <dbReference type="NCBI Taxonomy" id="945747"/>
    <lineage>
        <taxon>Bacteria</taxon>
        <taxon>Bacillati</taxon>
        <taxon>Cyanobacteriota</taxon>
        <taxon>Cyanophyceae</taxon>
        <taxon>Spirulinales</taxon>
        <taxon>Lusitaniellaceae</taxon>
        <taxon>Lusitaniella</taxon>
    </lineage>
</organism>
<comment type="caution">
    <text evidence="1">The sequence shown here is derived from an EMBL/GenBank/DDBJ whole genome shotgun (WGS) entry which is preliminary data.</text>
</comment>
<accession>A0A8J7DXF2</accession>
<protein>
    <submittedName>
        <fullName evidence="1">Uncharacterized protein</fullName>
    </submittedName>
</protein>
<proteinExistence type="predicted"/>
<name>A0A8J7DXF2_9CYAN</name>
<dbReference type="EMBL" id="JADEWZ010000014">
    <property type="protein sequence ID" value="MBE9116388.1"/>
    <property type="molecule type" value="Genomic_DNA"/>
</dbReference>